<reference evidence="2" key="1">
    <citation type="journal article" date="2014" name="Science">
        <title>Ancient hybridizations among the ancestral genomes of bread wheat.</title>
        <authorList>
            <consortium name="International Wheat Genome Sequencing Consortium,"/>
            <person name="Marcussen T."/>
            <person name="Sandve S.R."/>
            <person name="Heier L."/>
            <person name="Spannagl M."/>
            <person name="Pfeifer M."/>
            <person name="Jakobsen K.S."/>
            <person name="Wulff B.B."/>
            <person name="Steuernagel B."/>
            <person name="Mayer K.F."/>
            <person name="Olsen O.A."/>
        </authorList>
    </citation>
    <scope>NUCLEOTIDE SEQUENCE [LARGE SCALE GENOMIC DNA]</scope>
    <source>
        <strain evidence="2">cv. AL8/78</strain>
    </source>
</reference>
<dbReference type="Gramene" id="AET4Gv20818400.1">
    <property type="protein sequence ID" value="AET4Gv20818400.1"/>
    <property type="gene ID" value="AET4Gv20818400"/>
</dbReference>
<dbReference type="Proteomes" id="UP000015105">
    <property type="component" value="Chromosome 4D"/>
</dbReference>
<evidence type="ECO:0000313" key="2">
    <source>
        <dbReference type="Proteomes" id="UP000015105"/>
    </source>
</evidence>
<protein>
    <submittedName>
        <fullName evidence="1">Uncharacterized protein</fullName>
    </submittedName>
</protein>
<keyword evidence="2" id="KW-1185">Reference proteome</keyword>
<reference evidence="1" key="4">
    <citation type="submission" date="2019-03" db="UniProtKB">
        <authorList>
            <consortium name="EnsemblPlants"/>
        </authorList>
    </citation>
    <scope>IDENTIFICATION</scope>
</reference>
<proteinExistence type="predicted"/>
<organism evidence="1 2">
    <name type="scientific">Aegilops tauschii subsp. strangulata</name>
    <name type="common">Goatgrass</name>
    <dbReference type="NCBI Taxonomy" id="200361"/>
    <lineage>
        <taxon>Eukaryota</taxon>
        <taxon>Viridiplantae</taxon>
        <taxon>Streptophyta</taxon>
        <taxon>Embryophyta</taxon>
        <taxon>Tracheophyta</taxon>
        <taxon>Spermatophyta</taxon>
        <taxon>Magnoliopsida</taxon>
        <taxon>Liliopsida</taxon>
        <taxon>Poales</taxon>
        <taxon>Poaceae</taxon>
        <taxon>BOP clade</taxon>
        <taxon>Pooideae</taxon>
        <taxon>Triticodae</taxon>
        <taxon>Triticeae</taxon>
        <taxon>Triticinae</taxon>
        <taxon>Aegilops</taxon>
    </lineage>
</organism>
<dbReference type="EnsemblPlants" id="AET4Gv20818400.1">
    <property type="protein sequence ID" value="AET4Gv20818400.1"/>
    <property type="gene ID" value="AET4Gv20818400"/>
</dbReference>
<accession>A0A453J734</accession>
<reference evidence="2" key="2">
    <citation type="journal article" date="2017" name="Nat. Plants">
        <title>The Aegilops tauschii genome reveals multiple impacts of transposons.</title>
        <authorList>
            <person name="Zhao G."/>
            <person name="Zou C."/>
            <person name="Li K."/>
            <person name="Wang K."/>
            <person name="Li T."/>
            <person name="Gao L."/>
            <person name="Zhang X."/>
            <person name="Wang H."/>
            <person name="Yang Z."/>
            <person name="Liu X."/>
            <person name="Jiang W."/>
            <person name="Mao L."/>
            <person name="Kong X."/>
            <person name="Jiao Y."/>
            <person name="Jia J."/>
        </authorList>
    </citation>
    <scope>NUCLEOTIDE SEQUENCE [LARGE SCALE GENOMIC DNA]</scope>
    <source>
        <strain evidence="2">cv. AL8/78</strain>
    </source>
</reference>
<evidence type="ECO:0000313" key="1">
    <source>
        <dbReference type="EnsemblPlants" id="AET4Gv20818400.1"/>
    </source>
</evidence>
<reference evidence="1" key="5">
    <citation type="journal article" date="2021" name="G3 (Bethesda)">
        <title>Aegilops tauschii genome assembly Aet v5.0 features greater sequence contiguity and improved annotation.</title>
        <authorList>
            <person name="Wang L."/>
            <person name="Zhu T."/>
            <person name="Rodriguez J.C."/>
            <person name="Deal K.R."/>
            <person name="Dubcovsky J."/>
            <person name="McGuire P.E."/>
            <person name="Lux T."/>
            <person name="Spannagl M."/>
            <person name="Mayer K.F.X."/>
            <person name="Baldrich P."/>
            <person name="Meyers B.C."/>
            <person name="Huo N."/>
            <person name="Gu Y.Q."/>
            <person name="Zhou H."/>
            <person name="Devos K.M."/>
            <person name="Bennetzen J.L."/>
            <person name="Unver T."/>
            <person name="Budak H."/>
            <person name="Gulick P.J."/>
            <person name="Galiba G."/>
            <person name="Kalapos B."/>
            <person name="Nelson D.R."/>
            <person name="Li P."/>
            <person name="You F.M."/>
            <person name="Luo M.C."/>
            <person name="Dvorak J."/>
        </authorList>
    </citation>
    <scope>NUCLEOTIDE SEQUENCE [LARGE SCALE GENOMIC DNA]</scope>
    <source>
        <strain evidence="1">cv. AL8/78</strain>
    </source>
</reference>
<sequence>DPPVLRSPKARGFFLRIKKIRDLLGNERRVRISPPSAWRGVWSLLLFLGP</sequence>
<name>A0A453J734_AEGTS</name>
<reference evidence="1" key="3">
    <citation type="journal article" date="2017" name="Nature">
        <title>Genome sequence of the progenitor of the wheat D genome Aegilops tauschii.</title>
        <authorList>
            <person name="Luo M.C."/>
            <person name="Gu Y.Q."/>
            <person name="Puiu D."/>
            <person name="Wang H."/>
            <person name="Twardziok S.O."/>
            <person name="Deal K.R."/>
            <person name="Huo N."/>
            <person name="Zhu T."/>
            <person name="Wang L."/>
            <person name="Wang Y."/>
            <person name="McGuire P.E."/>
            <person name="Liu S."/>
            <person name="Long H."/>
            <person name="Ramasamy R.K."/>
            <person name="Rodriguez J.C."/>
            <person name="Van S.L."/>
            <person name="Yuan L."/>
            <person name="Wang Z."/>
            <person name="Xia Z."/>
            <person name="Xiao L."/>
            <person name="Anderson O.D."/>
            <person name="Ouyang S."/>
            <person name="Liang Y."/>
            <person name="Zimin A.V."/>
            <person name="Pertea G."/>
            <person name="Qi P."/>
            <person name="Bennetzen J.L."/>
            <person name="Dai X."/>
            <person name="Dawson M.W."/>
            <person name="Muller H.G."/>
            <person name="Kugler K."/>
            <person name="Rivarola-Duarte L."/>
            <person name="Spannagl M."/>
            <person name="Mayer K.F.X."/>
            <person name="Lu F.H."/>
            <person name="Bevan M.W."/>
            <person name="Leroy P."/>
            <person name="Li P."/>
            <person name="You F.M."/>
            <person name="Sun Q."/>
            <person name="Liu Z."/>
            <person name="Lyons E."/>
            <person name="Wicker T."/>
            <person name="Salzberg S.L."/>
            <person name="Devos K.M."/>
            <person name="Dvorak J."/>
        </authorList>
    </citation>
    <scope>NUCLEOTIDE SEQUENCE [LARGE SCALE GENOMIC DNA]</scope>
    <source>
        <strain evidence="1">cv. AL8/78</strain>
    </source>
</reference>
<dbReference type="AlphaFoldDB" id="A0A453J734"/>